<evidence type="ECO:0000313" key="2">
    <source>
        <dbReference type="Proteomes" id="UP001648503"/>
    </source>
</evidence>
<proteinExistence type="predicted"/>
<sequence length="105" mass="12113">MIGHGLTALTDNHPNRWDEYLAETVFSIRTRSHAVTGYSPFFLLYGVHPRLPKEIAPPRQTMAPMSELERQVATNEYTAGELDDLFGARRLANQRTRQQADRMRR</sequence>
<protein>
    <submittedName>
        <fullName evidence="1">Uncharacterized protein</fullName>
    </submittedName>
</protein>
<dbReference type="Proteomes" id="UP001648503">
    <property type="component" value="Unassembled WGS sequence"/>
</dbReference>
<reference evidence="1 2" key="1">
    <citation type="submission" date="2021-02" db="EMBL/GenBank/DDBJ databases">
        <title>Variation within the Batrachochytrium salamandrivorans European outbreak.</title>
        <authorList>
            <person name="Kelly M."/>
            <person name="Pasmans F."/>
            <person name="Shea T.P."/>
            <person name="Munoz J.F."/>
            <person name="Carranza S."/>
            <person name="Cuomo C.A."/>
            <person name="Martel A."/>
        </authorList>
    </citation>
    <scope>NUCLEOTIDE SEQUENCE [LARGE SCALE GENOMIC DNA]</scope>
    <source>
        <strain evidence="1 2">AMFP18/2</strain>
    </source>
</reference>
<evidence type="ECO:0000313" key="1">
    <source>
        <dbReference type="EMBL" id="KAH6601595.1"/>
    </source>
</evidence>
<organism evidence="1 2">
    <name type="scientific">Batrachochytrium salamandrivorans</name>
    <dbReference type="NCBI Taxonomy" id="1357716"/>
    <lineage>
        <taxon>Eukaryota</taxon>
        <taxon>Fungi</taxon>
        <taxon>Fungi incertae sedis</taxon>
        <taxon>Chytridiomycota</taxon>
        <taxon>Chytridiomycota incertae sedis</taxon>
        <taxon>Chytridiomycetes</taxon>
        <taxon>Rhizophydiales</taxon>
        <taxon>Rhizophydiales incertae sedis</taxon>
        <taxon>Batrachochytrium</taxon>
    </lineage>
</organism>
<accession>A0ABQ8FRR9</accession>
<comment type="caution">
    <text evidence="1">The sequence shown here is derived from an EMBL/GenBank/DDBJ whole genome shotgun (WGS) entry which is preliminary data.</text>
</comment>
<gene>
    <name evidence="1" type="ORF">BASA50_001453</name>
</gene>
<name>A0ABQ8FRR9_9FUNG</name>
<dbReference type="InterPro" id="IPR036397">
    <property type="entry name" value="RNaseH_sf"/>
</dbReference>
<dbReference type="EMBL" id="JAFCIX010000002">
    <property type="protein sequence ID" value="KAH6601595.1"/>
    <property type="molecule type" value="Genomic_DNA"/>
</dbReference>
<keyword evidence="2" id="KW-1185">Reference proteome</keyword>
<dbReference type="Gene3D" id="3.30.420.10">
    <property type="entry name" value="Ribonuclease H-like superfamily/Ribonuclease H"/>
    <property type="match status" value="1"/>
</dbReference>